<dbReference type="PANTHER" id="PTHR42884">
    <property type="entry name" value="PROPROTEIN CONVERTASE SUBTILISIN/KEXIN-RELATED"/>
    <property type="match status" value="1"/>
</dbReference>
<dbReference type="InterPro" id="IPR002884">
    <property type="entry name" value="P_dom"/>
</dbReference>
<dbReference type="Pfam" id="PF01483">
    <property type="entry name" value="P_proprotein"/>
    <property type="match status" value="1"/>
</dbReference>
<evidence type="ECO:0000256" key="4">
    <source>
        <dbReference type="ARBA" id="ARBA00022801"/>
    </source>
</evidence>
<dbReference type="PANTHER" id="PTHR42884:SF7">
    <property type="entry name" value="PROPROTEIN CONVERTASE SUBTILISIN_KEXIN TYPE 5"/>
    <property type="match status" value="1"/>
</dbReference>
<dbReference type="EMBL" id="JAHRIP010085947">
    <property type="protein sequence ID" value="MEQ2314977.1"/>
    <property type="molecule type" value="Genomic_DNA"/>
</dbReference>
<evidence type="ECO:0000256" key="2">
    <source>
        <dbReference type="ARBA" id="ARBA00022670"/>
    </source>
</evidence>
<dbReference type="PROSITE" id="PS51829">
    <property type="entry name" value="P_HOMO_B"/>
    <property type="match status" value="1"/>
</dbReference>
<dbReference type="Pfam" id="PF08686">
    <property type="entry name" value="PLAC"/>
    <property type="match status" value="1"/>
</dbReference>
<keyword evidence="4" id="KW-0378">Hydrolase</keyword>
<feature type="domain" description="PLAC" evidence="7">
    <location>
        <begin position="323"/>
        <end position="367"/>
    </location>
</feature>
<dbReference type="Proteomes" id="UP001469553">
    <property type="component" value="Unassembled WGS sequence"/>
</dbReference>
<dbReference type="SUPFAM" id="SSF57184">
    <property type="entry name" value="Growth factor receptor domain"/>
    <property type="match status" value="2"/>
</dbReference>
<dbReference type="Gene3D" id="2.10.220.10">
    <property type="entry name" value="Hormone Receptor, Insulin-like Growth Factor Receptor 1, Chain A, domain 2"/>
    <property type="match status" value="4"/>
</dbReference>
<evidence type="ECO:0000313" key="9">
    <source>
        <dbReference type="EMBL" id="MEQ2314977.1"/>
    </source>
</evidence>
<evidence type="ECO:0000256" key="3">
    <source>
        <dbReference type="ARBA" id="ARBA00022729"/>
    </source>
</evidence>
<evidence type="ECO:0000256" key="5">
    <source>
        <dbReference type="ARBA" id="ARBA00022825"/>
    </source>
</evidence>
<dbReference type="SMART" id="SM00261">
    <property type="entry name" value="FU"/>
    <property type="match status" value="5"/>
</dbReference>
<comment type="caution">
    <text evidence="9">The sequence shown here is derived from an EMBL/GenBank/DDBJ whole genome shotgun (WGS) entry which is preliminary data.</text>
</comment>
<evidence type="ECO:0000313" key="10">
    <source>
        <dbReference type="Proteomes" id="UP001469553"/>
    </source>
</evidence>
<dbReference type="Gene3D" id="2.60.120.260">
    <property type="entry name" value="Galactose-binding domain-like"/>
    <property type="match status" value="1"/>
</dbReference>
<evidence type="ECO:0000256" key="6">
    <source>
        <dbReference type="ARBA" id="ARBA00023180"/>
    </source>
</evidence>
<dbReference type="InterPro" id="IPR006212">
    <property type="entry name" value="Furin_repeat"/>
</dbReference>
<dbReference type="InterPro" id="IPR000742">
    <property type="entry name" value="EGF"/>
</dbReference>
<dbReference type="InterPro" id="IPR010909">
    <property type="entry name" value="PLAC"/>
</dbReference>
<sequence length="367" mass="40925">MEGFKNWEFMTTHCWGEKAAGDWILEIYDSPSQLRSQKVPGKLKEWSLVLYGTSVHPYSTQQKVRFTDALLPVEEEFTEEYNGPCDAECNENGCEGPGPHHCINCLHYFLKFKNNTRTCVSECPSGFFRDDRKRCKKCSSLCETCVGSRSDQCITCRTGYHLIEGSNTCAANCADGFYLDSDSNICRRCQESCKRCTASNICTECKPGMSLQGYKCQMTCNPGTYFNGHRRTCELCHRACATCAGTGIEACTKCADGYLLEDWRCVLTCSPGYYLSEQTSDNGQVQRSCKKCDNSCFECLGPGELNCSSCNSGYNLEAGTCMVSTVCKDANEESWAEGGFCVLVKKNNLCQRRVLQQLCCRTCSQKG</sequence>
<feature type="domain" description="P/Homo B" evidence="8">
    <location>
        <begin position="1"/>
        <end position="56"/>
    </location>
</feature>
<dbReference type="InterPro" id="IPR008979">
    <property type="entry name" value="Galactose-bd-like_sf"/>
</dbReference>
<evidence type="ECO:0000259" key="7">
    <source>
        <dbReference type="PROSITE" id="PS50900"/>
    </source>
</evidence>
<comment type="similarity">
    <text evidence="1">Belongs to the peptidase S8 family.</text>
</comment>
<proteinExistence type="inferred from homology"/>
<dbReference type="InterPro" id="IPR032778">
    <property type="entry name" value="GF_recep_IV"/>
</dbReference>
<evidence type="ECO:0008006" key="11">
    <source>
        <dbReference type="Google" id="ProtNLM"/>
    </source>
</evidence>
<dbReference type="PROSITE" id="PS50900">
    <property type="entry name" value="PLAC"/>
    <property type="match status" value="1"/>
</dbReference>
<accession>A0ABV1AAH9</accession>
<keyword evidence="6" id="KW-0325">Glycoprotein</keyword>
<dbReference type="CDD" id="cd00064">
    <property type="entry name" value="FU"/>
    <property type="match status" value="4"/>
</dbReference>
<dbReference type="Pfam" id="PF14843">
    <property type="entry name" value="GF_recep_IV"/>
    <property type="match status" value="1"/>
</dbReference>
<keyword evidence="5" id="KW-0720">Serine protease</keyword>
<gene>
    <name evidence="9" type="ORF">AMECASPLE_017439</name>
</gene>
<name>A0ABV1AAH9_9TELE</name>
<organism evidence="9 10">
    <name type="scientific">Ameca splendens</name>
    <dbReference type="NCBI Taxonomy" id="208324"/>
    <lineage>
        <taxon>Eukaryota</taxon>
        <taxon>Metazoa</taxon>
        <taxon>Chordata</taxon>
        <taxon>Craniata</taxon>
        <taxon>Vertebrata</taxon>
        <taxon>Euteleostomi</taxon>
        <taxon>Actinopterygii</taxon>
        <taxon>Neopterygii</taxon>
        <taxon>Teleostei</taxon>
        <taxon>Neoteleostei</taxon>
        <taxon>Acanthomorphata</taxon>
        <taxon>Ovalentaria</taxon>
        <taxon>Atherinomorphae</taxon>
        <taxon>Cyprinodontiformes</taxon>
        <taxon>Goodeidae</taxon>
        <taxon>Ameca</taxon>
    </lineage>
</organism>
<evidence type="ECO:0000259" key="8">
    <source>
        <dbReference type="PROSITE" id="PS51829"/>
    </source>
</evidence>
<dbReference type="InterPro" id="IPR009030">
    <property type="entry name" value="Growth_fac_rcpt_cys_sf"/>
</dbReference>
<keyword evidence="3" id="KW-0732">Signal</keyword>
<evidence type="ECO:0000256" key="1">
    <source>
        <dbReference type="ARBA" id="ARBA00011073"/>
    </source>
</evidence>
<dbReference type="SUPFAM" id="SSF49785">
    <property type="entry name" value="Galactose-binding domain-like"/>
    <property type="match status" value="1"/>
</dbReference>
<protein>
    <recommendedName>
        <fullName evidence="11">Proprotein convertase subtilisin/kexin type 5</fullName>
    </recommendedName>
</protein>
<dbReference type="SMART" id="SM00181">
    <property type="entry name" value="EGF"/>
    <property type="match status" value="5"/>
</dbReference>
<keyword evidence="2" id="KW-0645">Protease</keyword>
<reference evidence="9 10" key="1">
    <citation type="submission" date="2021-06" db="EMBL/GenBank/DDBJ databases">
        <authorList>
            <person name="Palmer J.M."/>
        </authorList>
    </citation>
    <scope>NUCLEOTIDE SEQUENCE [LARGE SCALE GENOMIC DNA]</scope>
    <source>
        <strain evidence="9 10">AS_MEX2019</strain>
        <tissue evidence="9">Muscle</tissue>
    </source>
</reference>
<keyword evidence="10" id="KW-1185">Reference proteome</keyword>